<name>A0A3R5U3U3_9CLOT</name>
<dbReference type="OrthoDB" id="1931347at2"/>
<accession>A0A3R5U3U3</accession>
<dbReference type="KEGG" id="cmah:C1I91_04320"/>
<sequence>MKNLDEILLEEVKKAISELYNDYSEITTIGIIEKITGSPYTPSYSTNNIGLTSFISNYQNELGLEFLNYESSYGNEYNSQTAVWRFR</sequence>
<reference evidence="1 2" key="1">
    <citation type="submission" date="2018-01" db="EMBL/GenBank/DDBJ databases">
        <title>Genome Sequencing and Assembly of Anaerobacter polyendosporus strain CT4.</title>
        <authorList>
            <person name="Tachaapaikoon C."/>
            <person name="Sutheeworapong S."/>
            <person name="Jenjaroenpun P."/>
            <person name="Wongsurawat T."/>
            <person name="Nookeaw I."/>
            <person name="Cheawchanlertfa P."/>
            <person name="Kosugi A."/>
            <person name="Cheevadhanarak S."/>
            <person name="Ratanakhanokchai K."/>
        </authorList>
    </citation>
    <scope>NUCLEOTIDE SEQUENCE [LARGE SCALE GENOMIC DNA]</scope>
    <source>
        <strain evidence="1 2">CT4</strain>
    </source>
</reference>
<evidence type="ECO:0000313" key="2">
    <source>
        <dbReference type="Proteomes" id="UP000286268"/>
    </source>
</evidence>
<organism evidence="1 2">
    <name type="scientific">Clostridium manihotivorum</name>
    <dbReference type="NCBI Taxonomy" id="2320868"/>
    <lineage>
        <taxon>Bacteria</taxon>
        <taxon>Bacillati</taxon>
        <taxon>Bacillota</taxon>
        <taxon>Clostridia</taxon>
        <taxon>Eubacteriales</taxon>
        <taxon>Clostridiaceae</taxon>
        <taxon>Clostridium</taxon>
    </lineage>
</organism>
<gene>
    <name evidence="1" type="ORF">C1I91_04320</name>
</gene>
<protein>
    <submittedName>
        <fullName evidence="1">Uncharacterized protein</fullName>
    </submittedName>
</protein>
<keyword evidence="2" id="KW-1185">Reference proteome</keyword>
<proteinExistence type="predicted"/>
<dbReference type="AlphaFoldDB" id="A0A3R5U3U3"/>
<evidence type="ECO:0000313" key="1">
    <source>
        <dbReference type="EMBL" id="QAA30952.1"/>
    </source>
</evidence>
<dbReference type="EMBL" id="CP025746">
    <property type="protein sequence ID" value="QAA30952.1"/>
    <property type="molecule type" value="Genomic_DNA"/>
</dbReference>
<dbReference type="Proteomes" id="UP000286268">
    <property type="component" value="Chromosome"/>
</dbReference>
<dbReference type="RefSeq" id="WP_128211456.1">
    <property type="nucleotide sequence ID" value="NZ_CP025746.1"/>
</dbReference>